<reference evidence="5" key="1">
    <citation type="journal article" date="2018" name="Proc. Natl. Acad. Sci. U.S.A.">
        <title>Phylogenomics and the evolution of hemipteroid insects.</title>
        <authorList>
            <person name="Johnson K.P."/>
            <person name="Dietrich C.H."/>
            <person name="Friedrich F."/>
            <person name="Beutel R.G."/>
            <person name="Wipfler B."/>
            <person name="Peters R.S."/>
            <person name="Allen J.M."/>
            <person name="Petersen M."/>
            <person name="Donath A."/>
            <person name="Walden K.K."/>
            <person name="Kozlov A.M."/>
            <person name="Podsiadlowski L."/>
            <person name="Mayer C."/>
            <person name="Meusemann K."/>
            <person name="Vasilikopoulos A."/>
            <person name="Waterhouse R.M."/>
            <person name="Cameron S.L."/>
            <person name="Weirauch C."/>
            <person name="Swanson D.R."/>
            <person name="Percy D.M."/>
            <person name="Hardy N.B."/>
            <person name="Terry I."/>
            <person name="Liu S."/>
            <person name="Zhou X."/>
            <person name="Misof B."/>
            <person name="Robertson H.M."/>
            <person name="Yoshizawa K."/>
        </authorList>
    </citation>
    <scope>NUCLEOTIDE SEQUENCE</scope>
    <source>
        <tissue evidence="5">Whole organism</tissue>
    </source>
</reference>
<feature type="region of interest" description="Disordered" evidence="1">
    <location>
        <begin position="255"/>
        <end position="290"/>
    </location>
</feature>
<protein>
    <submittedName>
        <fullName evidence="5">Uncharacterized protein LOC113202143</fullName>
    </submittedName>
</protein>
<feature type="chain" id="PRO_5039082369" evidence="2">
    <location>
        <begin position="27"/>
        <end position="312"/>
    </location>
</feature>
<dbReference type="Gene3D" id="2.60.40.10">
    <property type="entry name" value="Immunoglobulins"/>
    <property type="match status" value="1"/>
</dbReference>
<dbReference type="FunFam" id="2.60.40.10:FF:000437">
    <property type="entry name" value="Beat-IIIc, isoform A"/>
    <property type="match status" value="1"/>
</dbReference>
<gene>
    <name evidence="5" type="primary">LOC113202143</name>
</gene>
<keyword evidence="4" id="KW-1185">Reference proteome</keyword>
<dbReference type="PROSITE" id="PS50835">
    <property type="entry name" value="IG_LIKE"/>
    <property type="match status" value="1"/>
</dbReference>
<dbReference type="PANTHER" id="PTHR21261:SF15">
    <property type="entry name" value="BEATEN PATH IIIA, ISOFORM D-RELATED"/>
    <property type="match status" value="1"/>
</dbReference>
<dbReference type="OrthoDB" id="6419989at2759"/>
<dbReference type="KEGG" id="foc:113202143"/>
<dbReference type="InterPro" id="IPR013106">
    <property type="entry name" value="Ig_V-set"/>
</dbReference>
<feature type="compositionally biased region" description="Basic and acidic residues" evidence="1">
    <location>
        <begin position="275"/>
        <end position="285"/>
    </location>
</feature>
<dbReference type="PANTHER" id="PTHR21261">
    <property type="entry name" value="BEAT PROTEIN"/>
    <property type="match status" value="1"/>
</dbReference>
<dbReference type="SUPFAM" id="SSF48726">
    <property type="entry name" value="Immunoglobulin"/>
    <property type="match status" value="1"/>
</dbReference>
<dbReference type="InterPro" id="IPR013783">
    <property type="entry name" value="Ig-like_fold"/>
</dbReference>
<sequence length="312" mass="35105">MECRWTSPVAVPGVLLLLLLIGAVAPLKDVHVVIPKAVRRGEDATLKCEYDLEGERLYQLKWYKGQDEFFRYTPGEGEAPFKVFGLKGINVDRERSSRWHVTLHKVNMSAEGRYACEVSADAPSFSTSLVEDRLIVVEVPRKGPKITGVLETRYRIGERLRANCSSEASHPPANLTISINGQQYVPHELVRDYTVKKENGIGKRRVIGVEITLQPEHFGPDNKLKIRCSAIIFDVYNMVDEKTVEVRLPNLWAPNVMETNQPPREPPYDQDPYGDLDHKRPRYPDDDNSAGRSSVSACLTALALLVATVVLR</sequence>
<evidence type="ECO:0000256" key="1">
    <source>
        <dbReference type="SAM" id="MobiDB-lite"/>
    </source>
</evidence>
<reference evidence="5" key="2">
    <citation type="submission" date="2025-08" db="UniProtKB">
        <authorList>
            <consortium name="RefSeq"/>
        </authorList>
    </citation>
    <scope>IDENTIFICATION</scope>
    <source>
        <tissue evidence="5">Whole organism</tissue>
    </source>
</reference>
<dbReference type="InterPro" id="IPR007110">
    <property type="entry name" value="Ig-like_dom"/>
</dbReference>
<organism evidence="4 5">
    <name type="scientific">Frankliniella occidentalis</name>
    <name type="common">Western flower thrips</name>
    <name type="synonym">Euthrips occidentalis</name>
    <dbReference type="NCBI Taxonomy" id="133901"/>
    <lineage>
        <taxon>Eukaryota</taxon>
        <taxon>Metazoa</taxon>
        <taxon>Ecdysozoa</taxon>
        <taxon>Arthropoda</taxon>
        <taxon>Hexapoda</taxon>
        <taxon>Insecta</taxon>
        <taxon>Pterygota</taxon>
        <taxon>Neoptera</taxon>
        <taxon>Paraneoptera</taxon>
        <taxon>Thysanoptera</taxon>
        <taxon>Terebrantia</taxon>
        <taxon>Thripoidea</taxon>
        <taxon>Thripidae</taxon>
        <taxon>Frankliniella</taxon>
    </lineage>
</organism>
<evidence type="ECO:0000313" key="5">
    <source>
        <dbReference type="RefSeq" id="XP_052123854.1"/>
    </source>
</evidence>
<feature type="signal peptide" evidence="2">
    <location>
        <begin position="1"/>
        <end position="26"/>
    </location>
</feature>
<evidence type="ECO:0000313" key="4">
    <source>
        <dbReference type="Proteomes" id="UP000504606"/>
    </source>
</evidence>
<evidence type="ECO:0000259" key="3">
    <source>
        <dbReference type="PROSITE" id="PS50835"/>
    </source>
</evidence>
<keyword evidence="2" id="KW-0732">Signal</keyword>
<dbReference type="SMART" id="SM00409">
    <property type="entry name" value="IG"/>
    <property type="match status" value="1"/>
</dbReference>
<proteinExistence type="predicted"/>
<dbReference type="AlphaFoldDB" id="A0A9C6UBS4"/>
<accession>A0A9C6UBS4</accession>
<name>A0A9C6UBS4_FRAOC</name>
<dbReference type="RefSeq" id="XP_052123854.1">
    <property type="nucleotide sequence ID" value="XM_052267894.1"/>
</dbReference>
<dbReference type="InterPro" id="IPR036179">
    <property type="entry name" value="Ig-like_dom_sf"/>
</dbReference>
<evidence type="ECO:0000256" key="2">
    <source>
        <dbReference type="SAM" id="SignalP"/>
    </source>
</evidence>
<dbReference type="GeneID" id="113202143"/>
<dbReference type="InterPro" id="IPR003599">
    <property type="entry name" value="Ig_sub"/>
</dbReference>
<feature type="domain" description="Ig-like" evidence="3">
    <location>
        <begin position="12"/>
        <end position="126"/>
    </location>
</feature>
<dbReference type="Proteomes" id="UP000504606">
    <property type="component" value="Unplaced"/>
</dbReference>
<dbReference type="Pfam" id="PF07686">
    <property type="entry name" value="V-set"/>
    <property type="match status" value="1"/>
</dbReference>